<dbReference type="GeneID" id="123054488"/>
<dbReference type="Gramene" id="TraesCS2D03G0997900.1">
    <property type="protein sequence ID" value="TraesCS2D03G0997900.1.CDS"/>
    <property type="gene ID" value="TraesCS2D03G0997900"/>
</dbReference>
<dbReference type="Gramene" id="TraesCLE_scaffold_110942_01G000100.1">
    <property type="protein sequence ID" value="TraesCLE_scaffold_110942_01G000100.1"/>
    <property type="gene ID" value="TraesCLE_scaffold_110942_01G000100"/>
</dbReference>
<dbReference type="Gramene" id="TraesSTA2D03G01247020.1">
    <property type="protein sequence ID" value="TraesSTA2D03G01247020.1"/>
    <property type="gene ID" value="TraesSTA2D03G01247020"/>
</dbReference>
<name>A0A3B6DJ33_WHEAT</name>
<sequence length="476" mass="52293">MGGVEEEEMDGDRGKSHADDVEAADPTPTTVAKSDDRDIKPLLEAAAPVPINNTGYGNADEMDGGKPADQLAMEADEEKQHMIERTISDDESDFGYHVDVDEWRATTFDSAKLLLLAADPVLNSIGYGNVDEMDRGKSAEQLAMEAEEIAHDESDFALYAKSRDRRWAHDGYFGDMTTLSSTQFTHMLPGTNSYGTGFPPTLQILSIKLAEIKGGLEWPLPVYGVVAARDTVDHNRNLLFARDRSECQRVEKDHPYLRLTGPSRAIVFQGGVIFEIQLKLRGSMASQDRALITRMQRYHGRKGTISFENCLCTAELSLEVIGQTVQATFLGIRVKGGSWPSKYGGRVVCFAPSVSVEIIDGQVTCSPDDQPGEVVLVDSRRRAMPMASAGYLLISRQVVSVESQGSLKVVLQTYSASGDIDSETQVCFAPEYFNARVTTCKLSGVEVEMTVAWSRMVTEKDHITSRGWVLVDGDIK</sequence>
<accession>A0A3B6DJ33</accession>
<dbReference type="PANTHER" id="PTHR33065:SF215">
    <property type="entry name" value="GENOME ASSEMBLY, CHROMOSOME: II"/>
    <property type="match status" value="1"/>
</dbReference>
<dbReference type="Gramene" id="TraesCAD_scaffold_042866_01G000100.1">
    <property type="protein sequence ID" value="TraesCAD_scaffold_042866_01G000100.1"/>
    <property type="gene ID" value="TraesCAD_scaffold_042866_01G000100"/>
</dbReference>
<dbReference type="Gramene" id="TraesCS2D02G445200.1">
    <property type="protein sequence ID" value="TraesCS2D02G445200.1"/>
    <property type="gene ID" value="TraesCS2D02G445200"/>
</dbReference>
<dbReference type="Pfam" id="PF20241">
    <property type="entry name" value="DUF6598"/>
    <property type="match status" value="1"/>
</dbReference>
<dbReference type="Gramene" id="TraesNOR2D03G01274630.1">
    <property type="protein sequence ID" value="TraesNOR2D03G01274630.1"/>
    <property type="gene ID" value="TraesNOR2D03G01274630"/>
</dbReference>
<dbReference type="Gramene" id="TraesLAC2D03G01209720.1">
    <property type="protein sequence ID" value="TraesLAC2D03G01209720.1"/>
    <property type="gene ID" value="TraesLAC2D03G01209720"/>
</dbReference>
<dbReference type="RefSeq" id="XP_044334202.1">
    <property type="nucleotide sequence ID" value="XM_044478267.1"/>
</dbReference>
<keyword evidence="4" id="KW-1185">Reference proteome</keyword>
<dbReference type="Gramene" id="TraesMAC2D03G01256240.1">
    <property type="protein sequence ID" value="TraesMAC2D03G01256240.1"/>
    <property type="gene ID" value="TraesMAC2D03G01256240"/>
</dbReference>
<evidence type="ECO:0000313" key="3">
    <source>
        <dbReference type="EnsemblPlants" id="TraesCS2D02G445200.1"/>
    </source>
</evidence>
<dbReference type="Gramene" id="TraesWEE_scaffold_039476_01G000600.1">
    <property type="protein sequence ID" value="TraesWEE_scaffold_039476_01G000600.1"/>
    <property type="gene ID" value="TraesWEE_scaffold_039476_01G000600"/>
</dbReference>
<organism evidence="3">
    <name type="scientific">Triticum aestivum</name>
    <name type="common">Wheat</name>
    <dbReference type="NCBI Taxonomy" id="4565"/>
    <lineage>
        <taxon>Eukaryota</taxon>
        <taxon>Viridiplantae</taxon>
        <taxon>Streptophyta</taxon>
        <taxon>Embryophyta</taxon>
        <taxon>Tracheophyta</taxon>
        <taxon>Spermatophyta</taxon>
        <taxon>Magnoliopsida</taxon>
        <taxon>Liliopsida</taxon>
        <taxon>Poales</taxon>
        <taxon>Poaceae</taxon>
        <taxon>BOP clade</taxon>
        <taxon>Pooideae</taxon>
        <taxon>Triticodae</taxon>
        <taxon>Triticeae</taxon>
        <taxon>Triticinae</taxon>
        <taxon>Triticum</taxon>
    </lineage>
</organism>
<dbReference type="Proteomes" id="UP000019116">
    <property type="component" value="Chromosome 2D"/>
</dbReference>
<dbReference type="EnsemblPlants" id="TraesCS2D02G445200.1">
    <property type="protein sequence ID" value="TraesCS2D02G445200.1"/>
    <property type="gene ID" value="TraesCS2D02G445200"/>
</dbReference>
<feature type="domain" description="DUF6598" evidence="2">
    <location>
        <begin position="201"/>
        <end position="451"/>
    </location>
</feature>
<proteinExistence type="predicted"/>
<dbReference type="Gramene" id="TraesSYM2D03G01273800.1">
    <property type="protein sequence ID" value="TraesSYM2D03G01273800.1"/>
    <property type="gene ID" value="TraesSYM2D03G01273800"/>
</dbReference>
<dbReference type="InterPro" id="IPR046533">
    <property type="entry name" value="DUF6598"/>
</dbReference>
<dbReference type="Gramene" id="TraesJUL2D03G01266030.1">
    <property type="protein sequence ID" value="TraesJUL2D03G01266030.1"/>
    <property type="gene ID" value="TraesJUL2D03G01266030"/>
</dbReference>
<evidence type="ECO:0000259" key="2">
    <source>
        <dbReference type="Pfam" id="PF20241"/>
    </source>
</evidence>
<evidence type="ECO:0000256" key="1">
    <source>
        <dbReference type="SAM" id="MobiDB-lite"/>
    </source>
</evidence>
<dbReference type="PANTHER" id="PTHR33065">
    <property type="entry name" value="OS07G0486400 PROTEIN"/>
    <property type="match status" value="1"/>
</dbReference>
<dbReference type="STRING" id="4565.A0A3B6DJ33"/>
<dbReference type="OrthoDB" id="10469810at2759"/>
<dbReference type="Gramene" id="TraesJAG2D03G01263980.1">
    <property type="protein sequence ID" value="TraesJAG2D03G01263980.1"/>
    <property type="gene ID" value="TraesJAG2D03G01263980"/>
</dbReference>
<evidence type="ECO:0000313" key="4">
    <source>
        <dbReference type="Proteomes" id="UP000019116"/>
    </source>
</evidence>
<dbReference type="Gramene" id="TraesARI2D03G01274550.1">
    <property type="protein sequence ID" value="TraesARI2D03G01274550.1"/>
    <property type="gene ID" value="TraesARI2D03G01274550"/>
</dbReference>
<dbReference type="Gramene" id="TraesLDM2D03G01259150.1">
    <property type="protein sequence ID" value="TraesLDM2D03G01259150.1"/>
    <property type="gene ID" value="TraesLDM2D03G01259150"/>
</dbReference>
<reference evidence="3" key="2">
    <citation type="submission" date="2018-10" db="UniProtKB">
        <authorList>
            <consortium name="EnsemblPlants"/>
        </authorList>
    </citation>
    <scope>IDENTIFICATION</scope>
</reference>
<gene>
    <name evidence="3" type="primary">LOC123054488</name>
</gene>
<feature type="compositionally biased region" description="Basic and acidic residues" evidence="1">
    <location>
        <begin position="11"/>
        <end position="20"/>
    </location>
</feature>
<reference evidence="3" key="1">
    <citation type="submission" date="2018-08" db="EMBL/GenBank/DDBJ databases">
        <authorList>
            <person name="Rossello M."/>
        </authorList>
    </citation>
    <scope>NUCLEOTIDE SEQUENCE [LARGE SCALE GENOMIC DNA]</scope>
    <source>
        <strain evidence="3">cv. Chinese Spring</strain>
    </source>
</reference>
<feature type="region of interest" description="Disordered" evidence="1">
    <location>
        <begin position="1"/>
        <end position="61"/>
    </location>
</feature>
<dbReference type="AlphaFoldDB" id="A0A3B6DJ33"/>
<dbReference type="Gramene" id="TraesROB_scaffold_046511_01G000100.1">
    <property type="protein sequence ID" value="TraesROB_scaffold_046511_01G000100.1"/>
    <property type="gene ID" value="TraesROB_scaffold_046511_01G000100"/>
</dbReference>
<feature type="compositionally biased region" description="Acidic residues" evidence="1">
    <location>
        <begin position="1"/>
        <end position="10"/>
    </location>
</feature>
<protein>
    <recommendedName>
        <fullName evidence="2">DUF6598 domain-containing protein</fullName>
    </recommendedName>
</protein>